<accession>A0A0F9KUB5</accession>
<evidence type="ECO:0000313" key="12">
    <source>
        <dbReference type="EMBL" id="KKM25703.1"/>
    </source>
</evidence>
<evidence type="ECO:0000256" key="7">
    <source>
        <dbReference type="ARBA" id="ARBA00022801"/>
    </source>
</evidence>
<evidence type="ECO:0000256" key="10">
    <source>
        <dbReference type="ARBA" id="ARBA00023136"/>
    </source>
</evidence>
<dbReference type="PROSITE" id="PS50126">
    <property type="entry name" value="S1"/>
    <property type="match status" value="1"/>
</dbReference>
<feature type="domain" description="S1 motif" evidence="11">
    <location>
        <begin position="40"/>
        <end position="118"/>
    </location>
</feature>
<comment type="cofactor">
    <cofactor evidence="1">
        <name>Mg(2+)</name>
        <dbReference type="ChEBI" id="CHEBI:18420"/>
    </cofactor>
</comment>
<keyword evidence="7" id="KW-0378">Hydrolase</keyword>
<dbReference type="Pfam" id="PF10150">
    <property type="entry name" value="RNase_E_G"/>
    <property type="match status" value="1"/>
</dbReference>
<evidence type="ECO:0000256" key="4">
    <source>
        <dbReference type="ARBA" id="ARBA00022722"/>
    </source>
</evidence>
<evidence type="ECO:0000256" key="6">
    <source>
        <dbReference type="ARBA" id="ARBA00022759"/>
    </source>
</evidence>
<keyword evidence="10" id="KW-0472">Membrane</keyword>
<evidence type="ECO:0000259" key="11">
    <source>
        <dbReference type="PROSITE" id="PS50126"/>
    </source>
</evidence>
<keyword evidence="5" id="KW-0479">Metal-binding</keyword>
<evidence type="ECO:0000256" key="9">
    <source>
        <dbReference type="ARBA" id="ARBA00022884"/>
    </source>
</evidence>
<name>A0A0F9KUB5_9ZZZZ</name>
<dbReference type="GO" id="GO:0004540">
    <property type="term" value="F:RNA nuclease activity"/>
    <property type="evidence" value="ECO:0007669"/>
    <property type="project" value="InterPro"/>
</dbReference>
<dbReference type="PANTHER" id="PTHR30001">
    <property type="entry name" value="RIBONUCLEASE"/>
    <property type="match status" value="1"/>
</dbReference>
<sequence length="230" mass="26384">MSNKILINAIDRDECRIAKIKEGKLEEFHIENASREIIQGNIYKGVIFRIVPSLQAVFVDYGAERNGFLQKHEIHSDYFQDIQLGERSIDHLVKKGQELLVQVTKDPSQQKGAMLTTYISLPGRYLVLMPGSNNRGISRKIEAEEERNRLKVLIDKLNVPEGFGIIVRTVGNDCSKTLLSRDIKYLLRLWKNIKKKGIKAKAPANLYKERTLVLRSIRDYFTSDVTEILV</sequence>
<dbReference type="AlphaFoldDB" id="A0A0F9KUB5"/>
<dbReference type="InterPro" id="IPR012340">
    <property type="entry name" value="NA-bd_OB-fold"/>
</dbReference>
<organism evidence="12">
    <name type="scientific">marine sediment metagenome</name>
    <dbReference type="NCBI Taxonomy" id="412755"/>
    <lineage>
        <taxon>unclassified sequences</taxon>
        <taxon>metagenomes</taxon>
        <taxon>ecological metagenomes</taxon>
    </lineage>
</organism>
<protein>
    <recommendedName>
        <fullName evidence="11">S1 motif domain-containing protein</fullName>
    </recommendedName>
</protein>
<comment type="caution">
    <text evidence="12">The sequence shown here is derived from an EMBL/GenBank/DDBJ whole genome shotgun (WGS) entry which is preliminary data.</text>
</comment>
<evidence type="ECO:0000256" key="5">
    <source>
        <dbReference type="ARBA" id="ARBA00022723"/>
    </source>
</evidence>
<dbReference type="GO" id="GO:0005737">
    <property type="term" value="C:cytoplasm"/>
    <property type="evidence" value="ECO:0007669"/>
    <property type="project" value="TreeGrafter"/>
</dbReference>
<evidence type="ECO:0000256" key="8">
    <source>
        <dbReference type="ARBA" id="ARBA00022842"/>
    </source>
</evidence>
<dbReference type="SMART" id="SM00316">
    <property type="entry name" value="S1"/>
    <property type="match status" value="1"/>
</dbReference>
<evidence type="ECO:0000256" key="3">
    <source>
        <dbReference type="ARBA" id="ARBA00022519"/>
    </source>
</evidence>
<gene>
    <name evidence="12" type="ORF">LCGC14_1592360</name>
</gene>
<keyword evidence="4" id="KW-0540">Nuclease</keyword>
<proteinExistence type="predicted"/>
<dbReference type="PANTHER" id="PTHR30001:SF1">
    <property type="entry name" value="RIBONUCLEASE E_G-LIKE PROTEIN, CHLOROPLASTIC"/>
    <property type="match status" value="1"/>
</dbReference>
<keyword evidence="9" id="KW-0694">RNA-binding</keyword>
<keyword evidence="6" id="KW-0255">Endonuclease</keyword>
<dbReference type="GO" id="GO:0046872">
    <property type="term" value="F:metal ion binding"/>
    <property type="evidence" value="ECO:0007669"/>
    <property type="project" value="UniProtKB-KW"/>
</dbReference>
<keyword evidence="2" id="KW-1003">Cell membrane</keyword>
<feature type="non-terminal residue" evidence="12">
    <location>
        <position position="230"/>
    </location>
</feature>
<dbReference type="GO" id="GO:0003723">
    <property type="term" value="F:RNA binding"/>
    <property type="evidence" value="ECO:0007669"/>
    <property type="project" value="UniProtKB-KW"/>
</dbReference>
<evidence type="ECO:0000256" key="1">
    <source>
        <dbReference type="ARBA" id="ARBA00001946"/>
    </source>
</evidence>
<dbReference type="SUPFAM" id="SSF50249">
    <property type="entry name" value="Nucleic acid-binding proteins"/>
    <property type="match status" value="1"/>
</dbReference>
<dbReference type="InterPro" id="IPR003029">
    <property type="entry name" value="S1_domain"/>
</dbReference>
<evidence type="ECO:0000256" key="2">
    <source>
        <dbReference type="ARBA" id="ARBA00022475"/>
    </source>
</evidence>
<dbReference type="InterPro" id="IPR004659">
    <property type="entry name" value="RNase_E/G"/>
</dbReference>
<dbReference type="Gene3D" id="2.40.50.140">
    <property type="entry name" value="Nucleic acid-binding proteins"/>
    <property type="match status" value="1"/>
</dbReference>
<dbReference type="GO" id="GO:0006364">
    <property type="term" value="P:rRNA processing"/>
    <property type="evidence" value="ECO:0007669"/>
    <property type="project" value="TreeGrafter"/>
</dbReference>
<dbReference type="EMBL" id="LAZR01012661">
    <property type="protein sequence ID" value="KKM25703.1"/>
    <property type="molecule type" value="Genomic_DNA"/>
</dbReference>
<dbReference type="GO" id="GO:0004519">
    <property type="term" value="F:endonuclease activity"/>
    <property type="evidence" value="ECO:0007669"/>
    <property type="project" value="UniProtKB-KW"/>
</dbReference>
<keyword evidence="3" id="KW-0997">Cell inner membrane</keyword>
<dbReference type="GO" id="GO:0016787">
    <property type="term" value="F:hydrolase activity"/>
    <property type="evidence" value="ECO:0007669"/>
    <property type="project" value="UniProtKB-KW"/>
</dbReference>
<dbReference type="InterPro" id="IPR019307">
    <property type="entry name" value="RNA-bd_AU-1/RNase_E/G"/>
</dbReference>
<keyword evidence="8" id="KW-0460">Magnesium</keyword>
<dbReference type="CDD" id="cd04453">
    <property type="entry name" value="S1_RNase_E"/>
    <property type="match status" value="1"/>
</dbReference>
<reference evidence="12" key="1">
    <citation type="journal article" date="2015" name="Nature">
        <title>Complex archaea that bridge the gap between prokaryotes and eukaryotes.</title>
        <authorList>
            <person name="Spang A."/>
            <person name="Saw J.H."/>
            <person name="Jorgensen S.L."/>
            <person name="Zaremba-Niedzwiedzka K."/>
            <person name="Martijn J."/>
            <person name="Lind A.E."/>
            <person name="van Eijk R."/>
            <person name="Schleper C."/>
            <person name="Guy L."/>
            <person name="Ettema T.J."/>
        </authorList>
    </citation>
    <scope>NUCLEOTIDE SEQUENCE</scope>
</reference>
<dbReference type="Pfam" id="PF00575">
    <property type="entry name" value="S1"/>
    <property type="match status" value="1"/>
</dbReference>